<evidence type="ECO:0000256" key="5">
    <source>
        <dbReference type="ARBA" id="ARBA00023242"/>
    </source>
</evidence>
<dbReference type="SUPFAM" id="SSF53098">
    <property type="entry name" value="Ribonuclease H-like"/>
    <property type="match status" value="1"/>
</dbReference>
<comment type="similarity">
    <text evidence="2">Belongs to the REXO1/REXO3 family.</text>
</comment>
<dbReference type="Proteomes" id="UP000001514">
    <property type="component" value="Unassembled WGS sequence"/>
</dbReference>
<dbReference type="GO" id="GO:0031125">
    <property type="term" value="P:rRNA 3'-end processing"/>
    <property type="evidence" value="ECO:0000318"/>
    <property type="project" value="GO_Central"/>
</dbReference>
<evidence type="ECO:0000313" key="8">
    <source>
        <dbReference type="Proteomes" id="UP000001514"/>
    </source>
</evidence>
<keyword evidence="3" id="KW-0540">Nuclease</keyword>
<dbReference type="GO" id="GO:0005634">
    <property type="term" value="C:nucleus"/>
    <property type="evidence" value="ECO:0000318"/>
    <property type="project" value="GO_Central"/>
</dbReference>
<dbReference type="AlphaFoldDB" id="D8RFI4"/>
<dbReference type="SMART" id="SM00479">
    <property type="entry name" value="EXOIII"/>
    <property type="match status" value="1"/>
</dbReference>
<dbReference type="InterPro" id="IPR012337">
    <property type="entry name" value="RNaseH-like_sf"/>
</dbReference>
<evidence type="ECO:0000259" key="6">
    <source>
        <dbReference type="SMART" id="SM00479"/>
    </source>
</evidence>
<dbReference type="InterPro" id="IPR013520">
    <property type="entry name" value="Ribonucl_H"/>
</dbReference>
<dbReference type="eggNOG" id="KOG2248">
    <property type="taxonomic scope" value="Eukaryota"/>
</dbReference>
<dbReference type="EMBL" id="GL377578">
    <property type="protein sequence ID" value="EFJ28872.1"/>
    <property type="molecule type" value="Genomic_DNA"/>
</dbReference>
<dbReference type="CDD" id="cd00590">
    <property type="entry name" value="RRM_SF"/>
    <property type="match status" value="1"/>
</dbReference>
<comment type="subcellular location">
    <subcellularLocation>
        <location evidence="1">Nucleus</location>
    </subcellularLocation>
</comment>
<evidence type="ECO:0000256" key="2">
    <source>
        <dbReference type="ARBA" id="ARBA00006357"/>
    </source>
</evidence>
<proteinExistence type="inferred from homology"/>
<dbReference type="STRING" id="88036.D8RFI4"/>
<dbReference type="InterPro" id="IPR036397">
    <property type="entry name" value="RNaseH_sf"/>
</dbReference>
<dbReference type="Gramene" id="EFJ28872">
    <property type="protein sequence ID" value="EFJ28872"/>
    <property type="gene ID" value="SELMODRAFT_410683"/>
</dbReference>
<organism evidence="8">
    <name type="scientific">Selaginella moellendorffii</name>
    <name type="common">Spikemoss</name>
    <dbReference type="NCBI Taxonomy" id="88036"/>
    <lineage>
        <taxon>Eukaryota</taxon>
        <taxon>Viridiplantae</taxon>
        <taxon>Streptophyta</taxon>
        <taxon>Embryophyta</taxon>
        <taxon>Tracheophyta</taxon>
        <taxon>Lycopodiopsida</taxon>
        <taxon>Selaginellales</taxon>
        <taxon>Selaginellaceae</taxon>
        <taxon>Selaginella</taxon>
    </lineage>
</organism>
<dbReference type="Gene3D" id="3.30.420.10">
    <property type="entry name" value="Ribonuclease H-like superfamily/Ribonuclease H"/>
    <property type="match status" value="1"/>
</dbReference>
<dbReference type="GO" id="GO:0004527">
    <property type="term" value="F:exonuclease activity"/>
    <property type="evidence" value="ECO:0000318"/>
    <property type="project" value="GO_Central"/>
</dbReference>
<accession>D8RFI4</accession>
<dbReference type="HOGENOM" id="CLU_030142_0_0_1"/>
<dbReference type="InterPro" id="IPR035979">
    <property type="entry name" value="RBD_domain_sf"/>
</dbReference>
<dbReference type="InterPro" id="IPR047021">
    <property type="entry name" value="REXO1/3/4-like"/>
</dbReference>
<dbReference type="SUPFAM" id="SSF54928">
    <property type="entry name" value="RNA-binding domain, RBD"/>
    <property type="match status" value="1"/>
</dbReference>
<dbReference type="KEGG" id="smo:SELMODRAFT_410683"/>
<evidence type="ECO:0000256" key="4">
    <source>
        <dbReference type="ARBA" id="ARBA00022801"/>
    </source>
</evidence>
<evidence type="ECO:0000256" key="1">
    <source>
        <dbReference type="ARBA" id="ARBA00004123"/>
    </source>
</evidence>
<name>D8RFI4_SELML</name>
<dbReference type="OMA" id="FYSMCIS"/>
<dbReference type="GO" id="GO:0003676">
    <property type="term" value="F:nucleic acid binding"/>
    <property type="evidence" value="ECO:0007669"/>
    <property type="project" value="InterPro"/>
</dbReference>
<dbReference type="PANTHER" id="PTHR12801:SF115">
    <property type="entry name" value="FI18136P1-RELATED"/>
    <property type="match status" value="1"/>
</dbReference>
<evidence type="ECO:0000313" key="7">
    <source>
        <dbReference type="EMBL" id="EFJ28872.1"/>
    </source>
</evidence>
<feature type="domain" description="Exonuclease" evidence="6">
    <location>
        <begin position="54"/>
        <end position="213"/>
    </location>
</feature>
<dbReference type="InParanoid" id="D8RFI4"/>
<dbReference type="Pfam" id="PF00929">
    <property type="entry name" value="RNase_T"/>
    <property type="match status" value="1"/>
</dbReference>
<protein>
    <recommendedName>
        <fullName evidence="6">Exonuclease domain-containing protein</fullName>
    </recommendedName>
</protein>
<sequence length="312" mass="34882">MEVWPSSPEQLLVERTREHPRFLERYKSFQSYATKRREAEGWYYATCTPGSEVKLLALDCEMVECIGNEEQIVQLCVADRDCKKLVDILVKPSRPIVDYRTPVHGITAQDLNRAAYCTQKDAQDKLVELLTPGTILVGHTLSHDLEILKISYPRVIDVGLLFKTNREATVGLNDLCKIILGFDMRGEDGRHDCFQDTVAAMKLALHELVRPTLGALDLAAINENKLLIHGIPASITADNLSNLFAIKCTVKHVRRGNGGFGSTVAEFISKSDAQDAFNRLPGHCAKNARFGQDQKCVFVKGLTNVLIRKMDQ</sequence>
<keyword evidence="5" id="KW-0539">Nucleus</keyword>
<keyword evidence="4" id="KW-0378">Hydrolase</keyword>
<evidence type="ECO:0000256" key="3">
    <source>
        <dbReference type="ARBA" id="ARBA00022722"/>
    </source>
</evidence>
<dbReference type="PANTHER" id="PTHR12801">
    <property type="entry name" value="RNA EXONUCLEASE REXO1 / RECO3 FAMILY MEMBER-RELATED"/>
    <property type="match status" value="1"/>
</dbReference>
<reference evidence="7 8" key="1">
    <citation type="journal article" date="2011" name="Science">
        <title>The Selaginella genome identifies genetic changes associated with the evolution of vascular plants.</title>
        <authorList>
            <person name="Banks J.A."/>
            <person name="Nishiyama T."/>
            <person name="Hasebe M."/>
            <person name="Bowman J.L."/>
            <person name="Gribskov M."/>
            <person name="dePamphilis C."/>
            <person name="Albert V.A."/>
            <person name="Aono N."/>
            <person name="Aoyama T."/>
            <person name="Ambrose B.A."/>
            <person name="Ashton N.W."/>
            <person name="Axtell M.J."/>
            <person name="Barker E."/>
            <person name="Barker M.S."/>
            <person name="Bennetzen J.L."/>
            <person name="Bonawitz N.D."/>
            <person name="Chapple C."/>
            <person name="Cheng C."/>
            <person name="Correa L.G."/>
            <person name="Dacre M."/>
            <person name="DeBarry J."/>
            <person name="Dreyer I."/>
            <person name="Elias M."/>
            <person name="Engstrom E.M."/>
            <person name="Estelle M."/>
            <person name="Feng L."/>
            <person name="Finet C."/>
            <person name="Floyd S.K."/>
            <person name="Frommer W.B."/>
            <person name="Fujita T."/>
            <person name="Gramzow L."/>
            <person name="Gutensohn M."/>
            <person name="Harholt J."/>
            <person name="Hattori M."/>
            <person name="Heyl A."/>
            <person name="Hirai T."/>
            <person name="Hiwatashi Y."/>
            <person name="Ishikawa M."/>
            <person name="Iwata M."/>
            <person name="Karol K.G."/>
            <person name="Koehler B."/>
            <person name="Kolukisaoglu U."/>
            <person name="Kubo M."/>
            <person name="Kurata T."/>
            <person name="Lalonde S."/>
            <person name="Li K."/>
            <person name="Li Y."/>
            <person name="Litt A."/>
            <person name="Lyons E."/>
            <person name="Manning G."/>
            <person name="Maruyama T."/>
            <person name="Michael T.P."/>
            <person name="Mikami K."/>
            <person name="Miyazaki S."/>
            <person name="Morinaga S."/>
            <person name="Murata T."/>
            <person name="Mueller-Roeber B."/>
            <person name="Nelson D.R."/>
            <person name="Obara M."/>
            <person name="Oguri Y."/>
            <person name="Olmstead R.G."/>
            <person name="Onodera N."/>
            <person name="Petersen B.L."/>
            <person name="Pils B."/>
            <person name="Prigge M."/>
            <person name="Rensing S.A."/>
            <person name="Riano-Pachon D.M."/>
            <person name="Roberts A.W."/>
            <person name="Sato Y."/>
            <person name="Scheller H.V."/>
            <person name="Schulz B."/>
            <person name="Schulz C."/>
            <person name="Shakirov E.V."/>
            <person name="Shibagaki N."/>
            <person name="Shinohara N."/>
            <person name="Shippen D.E."/>
            <person name="Soerensen I."/>
            <person name="Sotooka R."/>
            <person name="Sugimoto N."/>
            <person name="Sugita M."/>
            <person name="Sumikawa N."/>
            <person name="Tanurdzic M."/>
            <person name="Theissen G."/>
            <person name="Ulvskov P."/>
            <person name="Wakazuki S."/>
            <person name="Weng J.K."/>
            <person name="Willats W.W."/>
            <person name="Wipf D."/>
            <person name="Wolf P.G."/>
            <person name="Yang L."/>
            <person name="Zimmer A.D."/>
            <person name="Zhu Q."/>
            <person name="Mitros T."/>
            <person name="Hellsten U."/>
            <person name="Loque D."/>
            <person name="Otillar R."/>
            <person name="Salamov A."/>
            <person name="Schmutz J."/>
            <person name="Shapiro H."/>
            <person name="Lindquist E."/>
            <person name="Lucas S."/>
            <person name="Rokhsar D."/>
            <person name="Grigoriev I.V."/>
        </authorList>
    </citation>
    <scope>NUCLEOTIDE SEQUENCE [LARGE SCALE GENOMIC DNA]</scope>
</reference>
<gene>
    <name evidence="7" type="ORF">SELMODRAFT_410683</name>
</gene>
<keyword evidence="8" id="KW-1185">Reference proteome</keyword>
<dbReference type="FunCoup" id="D8RFI4">
    <property type="interactions" value="2387"/>
</dbReference>